<reference evidence="2 3" key="1">
    <citation type="submission" date="2014-04" db="EMBL/GenBank/DDBJ databases">
        <authorList>
            <consortium name="DOE Joint Genome Institute"/>
            <person name="Kuo A."/>
            <person name="Kohler A."/>
            <person name="Nagy L.G."/>
            <person name="Floudas D."/>
            <person name="Copeland A."/>
            <person name="Barry K.W."/>
            <person name="Cichocki N."/>
            <person name="Veneault-Fourrey C."/>
            <person name="LaButti K."/>
            <person name="Lindquist E.A."/>
            <person name="Lipzen A."/>
            <person name="Lundell T."/>
            <person name="Morin E."/>
            <person name="Murat C."/>
            <person name="Sun H."/>
            <person name="Tunlid A."/>
            <person name="Henrissat B."/>
            <person name="Grigoriev I.V."/>
            <person name="Hibbett D.S."/>
            <person name="Martin F."/>
            <person name="Nordberg H.P."/>
            <person name="Cantor M.N."/>
            <person name="Hua S.X."/>
        </authorList>
    </citation>
    <scope>NUCLEOTIDE SEQUENCE [LARGE SCALE GENOMIC DNA]</scope>
    <source>
        <strain evidence="2 3">LaAM-08-1</strain>
    </source>
</reference>
<evidence type="ECO:0000313" key="3">
    <source>
        <dbReference type="Proteomes" id="UP000054477"/>
    </source>
</evidence>
<feature type="region of interest" description="Disordered" evidence="1">
    <location>
        <begin position="209"/>
        <end position="231"/>
    </location>
</feature>
<evidence type="ECO:0000313" key="2">
    <source>
        <dbReference type="EMBL" id="KIJ96212.1"/>
    </source>
</evidence>
<feature type="compositionally biased region" description="Basic and acidic residues" evidence="1">
    <location>
        <begin position="10"/>
        <end position="26"/>
    </location>
</feature>
<name>A0A0C9XJ01_9AGAR</name>
<feature type="region of interest" description="Disordered" evidence="1">
    <location>
        <begin position="90"/>
        <end position="117"/>
    </location>
</feature>
<dbReference type="HOGENOM" id="CLU_621225_0_0_1"/>
<dbReference type="Proteomes" id="UP000054477">
    <property type="component" value="Unassembled WGS sequence"/>
</dbReference>
<feature type="compositionally biased region" description="Basic and acidic residues" evidence="1">
    <location>
        <begin position="99"/>
        <end position="117"/>
    </location>
</feature>
<feature type="region of interest" description="Disordered" evidence="1">
    <location>
        <begin position="1"/>
        <end position="26"/>
    </location>
</feature>
<dbReference type="OrthoDB" id="2803783at2759"/>
<feature type="compositionally biased region" description="Polar residues" evidence="1">
    <location>
        <begin position="430"/>
        <end position="441"/>
    </location>
</feature>
<keyword evidence="3" id="KW-1185">Reference proteome</keyword>
<protein>
    <submittedName>
        <fullName evidence="2">Uncharacterized protein</fullName>
    </submittedName>
</protein>
<gene>
    <name evidence="2" type="ORF">K443DRAFT_124517</name>
</gene>
<organism evidence="2 3">
    <name type="scientific">Laccaria amethystina LaAM-08-1</name>
    <dbReference type="NCBI Taxonomy" id="1095629"/>
    <lineage>
        <taxon>Eukaryota</taxon>
        <taxon>Fungi</taxon>
        <taxon>Dikarya</taxon>
        <taxon>Basidiomycota</taxon>
        <taxon>Agaricomycotina</taxon>
        <taxon>Agaricomycetes</taxon>
        <taxon>Agaricomycetidae</taxon>
        <taxon>Agaricales</taxon>
        <taxon>Agaricineae</taxon>
        <taxon>Hydnangiaceae</taxon>
        <taxon>Laccaria</taxon>
    </lineage>
</organism>
<proteinExistence type="predicted"/>
<sequence>MPDEISNAKNTKDAMRRKRTDTDNGKPRVCQEWQVYQKMTYQTQWKTEIDKEWDALTKKWEAENPGQPMKALRFNFMNTFLQAKYTEESEEVKDKVRKRQEAMKEEGSGDNSDKEADAKNKVFQKAIDKLSKTLASMGAAINAQTGWHVSFLVGGPEPRQSGKIITFMLHCEKSATDQTFEEYLGKEEYEKSYIEPFDDFLHDSFHDMKGKEKKATKEKKKAKEPREPRRSDRSLLLFISNISLGAPASVTLPLVPVPSVPSVTPDNVASALIPLATSTPILNDGNIKPTTDARAMDTDKNLPTTSRLEEVKAWMRNKKKDLPPAVDVDAYGPSFMAWWIVIQPTWRLANNSSFIYETPGMEDWRSLQKGGASGLYTIIIALSWWIKALSPADSSICAWTAIHDVNWVIDQIYEKIGGASQGKKQGCEEPSTSGKGKSIHN</sequence>
<accession>A0A0C9XJ01</accession>
<dbReference type="AlphaFoldDB" id="A0A0C9XJ01"/>
<evidence type="ECO:0000256" key="1">
    <source>
        <dbReference type="SAM" id="MobiDB-lite"/>
    </source>
</evidence>
<feature type="region of interest" description="Disordered" evidence="1">
    <location>
        <begin position="420"/>
        <end position="441"/>
    </location>
</feature>
<dbReference type="EMBL" id="KN838729">
    <property type="protein sequence ID" value="KIJ96212.1"/>
    <property type="molecule type" value="Genomic_DNA"/>
</dbReference>
<reference evidence="3" key="2">
    <citation type="submission" date="2015-01" db="EMBL/GenBank/DDBJ databases">
        <title>Evolutionary Origins and Diversification of the Mycorrhizal Mutualists.</title>
        <authorList>
            <consortium name="DOE Joint Genome Institute"/>
            <consortium name="Mycorrhizal Genomics Consortium"/>
            <person name="Kohler A."/>
            <person name="Kuo A."/>
            <person name="Nagy L.G."/>
            <person name="Floudas D."/>
            <person name="Copeland A."/>
            <person name="Barry K.W."/>
            <person name="Cichocki N."/>
            <person name="Veneault-Fourrey C."/>
            <person name="LaButti K."/>
            <person name="Lindquist E.A."/>
            <person name="Lipzen A."/>
            <person name="Lundell T."/>
            <person name="Morin E."/>
            <person name="Murat C."/>
            <person name="Riley R."/>
            <person name="Ohm R."/>
            <person name="Sun H."/>
            <person name="Tunlid A."/>
            <person name="Henrissat B."/>
            <person name="Grigoriev I.V."/>
            <person name="Hibbett D.S."/>
            <person name="Martin F."/>
        </authorList>
    </citation>
    <scope>NUCLEOTIDE SEQUENCE [LARGE SCALE GENOMIC DNA]</scope>
    <source>
        <strain evidence="3">LaAM-08-1</strain>
    </source>
</reference>